<keyword evidence="2" id="KW-1185">Reference proteome</keyword>
<dbReference type="GeneID" id="15392041"/>
<evidence type="ECO:0000313" key="2">
    <source>
        <dbReference type="Proteomes" id="UP000013307"/>
    </source>
</evidence>
<accession>N0BDW6</accession>
<organism evidence="1 2">
    <name type="scientific">Archaeoglobus sulfaticallidus PM70-1</name>
    <dbReference type="NCBI Taxonomy" id="387631"/>
    <lineage>
        <taxon>Archaea</taxon>
        <taxon>Methanobacteriati</taxon>
        <taxon>Methanobacteriota</taxon>
        <taxon>Archaeoglobi</taxon>
        <taxon>Archaeoglobales</taxon>
        <taxon>Archaeoglobaceae</taxon>
        <taxon>Archaeoglobus</taxon>
    </lineage>
</organism>
<reference evidence="1 2" key="1">
    <citation type="journal article" date="2013" name="Genome Announc.">
        <title>Complete Genome Sequence of the Thermophilic and Facultatively Chemolithoautotrophic Sulfate Reducer Archaeoglobus sulfaticallidus Strain PM70-1T.</title>
        <authorList>
            <person name="Stokke R."/>
            <person name="Hocking W.P."/>
            <person name="Steinsbu B.O."/>
            <person name="Steen I.H."/>
        </authorList>
    </citation>
    <scope>NUCLEOTIDE SEQUENCE [LARGE SCALE GENOMIC DNA]</scope>
    <source>
        <strain evidence="1">PM70-1</strain>
    </source>
</reference>
<gene>
    <name evidence="1" type="ORF">Asulf_00395</name>
</gene>
<dbReference type="EMBL" id="CP005290">
    <property type="protein sequence ID" value="AGK60422.1"/>
    <property type="molecule type" value="Genomic_DNA"/>
</dbReference>
<dbReference type="KEGG" id="ast:Asulf_00395"/>
<evidence type="ECO:0000313" key="1">
    <source>
        <dbReference type="EMBL" id="AGK60422.1"/>
    </source>
</evidence>
<name>N0BDW6_9EURY</name>
<dbReference type="AlphaFoldDB" id="N0BDW6"/>
<dbReference type="HOGENOM" id="CLU_2299195_0_0_2"/>
<dbReference type="RefSeq" id="WP_015590021.1">
    <property type="nucleotide sequence ID" value="NC_021169.1"/>
</dbReference>
<sequence>MNLGCEQLLSHEEGYWIKVYIPRRWMRFIEEYAEYRGYKDSESKERYILVELQSSIRDFIFAALDDMKKSDAEMWKYFVEKYGLEEDVRISSNRVYLPEE</sequence>
<dbReference type="STRING" id="387631.Asulf_00395"/>
<proteinExistence type="predicted"/>
<protein>
    <submittedName>
        <fullName evidence="1">Uncharacterized protein</fullName>
    </submittedName>
</protein>
<dbReference type="Proteomes" id="UP000013307">
    <property type="component" value="Chromosome"/>
</dbReference>